<gene>
    <name evidence="2" type="ORF">DFP72DRAFT_1169793</name>
</gene>
<dbReference type="AlphaFoldDB" id="A0A8H6M6W8"/>
<feature type="region of interest" description="Disordered" evidence="1">
    <location>
        <begin position="1"/>
        <end position="74"/>
    </location>
</feature>
<proteinExistence type="predicted"/>
<accession>A0A8H6M6W8</accession>
<evidence type="ECO:0000313" key="2">
    <source>
        <dbReference type="EMBL" id="KAF6755164.1"/>
    </source>
</evidence>
<organism evidence="2 3">
    <name type="scientific">Ephemerocybe angulata</name>
    <dbReference type="NCBI Taxonomy" id="980116"/>
    <lineage>
        <taxon>Eukaryota</taxon>
        <taxon>Fungi</taxon>
        <taxon>Dikarya</taxon>
        <taxon>Basidiomycota</taxon>
        <taxon>Agaricomycotina</taxon>
        <taxon>Agaricomycetes</taxon>
        <taxon>Agaricomycetidae</taxon>
        <taxon>Agaricales</taxon>
        <taxon>Agaricineae</taxon>
        <taxon>Psathyrellaceae</taxon>
        <taxon>Ephemerocybe</taxon>
    </lineage>
</organism>
<sequence>MLATKAPPSTVAAFLEASSSSAASRSQPQPPTPNPAASSSTILNEHSSKPEEPKNPARLSSKVTKTAQASAKKEGRVRINRFREALAAMTPEGLQKRDEVLKRTGELVVLPRTPLAVHLLRS</sequence>
<keyword evidence="3" id="KW-1185">Reference proteome</keyword>
<evidence type="ECO:0000256" key="1">
    <source>
        <dbReference type="SAM" id="MobiDB-lite"/>
    </source>
</evidence>
<feature type="compositionally biased region" description="Low complexity" evidence="1">
    <location>
        <begin position="12"/>
        <end position="27"/>
    </location>
</feature>
<dbReference type="EMBL" id="JACGCI010000031">
    <property type="protein sequence ID" value="KAF6755164.1"/>
    <property type="molecule type" value="Genomic_DNA"/>
</dbReference>
<reference evidence="2 3" key="1">
    <citation type="submission" date="2020-07" db="EMBL/GenBank/DDBJ databases">
        <title>Comparative genomics of pyrophilous fungi reveals a link between fire events and developmental genes.</title>
        <authorList>
            <consortium name="DOE Joint Genome Institute"/>
            <person name="Steindorff A.S."/>
            <person name="Carver A."/>
            <person name="Calhoun S."/>
            <person name="Stillman K."/>
            <person name="Liu H."/>
            <person name="Lipzen A."/>
            <person name="Pangilinan J."/>
            <person name="Labutti K."/>
            <person name="Bruns T.D."/>
            <person name="Grigoriev I.V."/>
        </authorList>
    </citation>
    <scope>NUCLEOTIDE SEQUENCE [LARGE SCALE GENOMIC DNA]</scope>
    <source>
        <strain evidence="2 3">CBS 144469</strain>
    </source>
</reference>
<evidence type="ECO:0000313" key="3">
    <source>
        <dbReference type="Proteomes" id="UP000521943"/>
    </source>
</evidence>
<name>A0A8H6M6W8_9AGAR</name>
<dbReference type="Proteomes" id="UP000521943">
    <property type="component" value="Unassembled WGS sequence"/>
</dbReference>
<comment type="caution">
    <text evidence="2">The sequence shown here is derived from an EMBL/GenBank/DDBJ whole genome shotgun (WGS) entry which is preliminary data.</text>
</comment>
<feature type="compositionally biased region" description="Basic and acidic residues" evidence="1">
    <location>
        <begin position="46"/>
        <end position="55"/>
    </location>
</feature>
<protein>
    <submittedName>
        <fullName evidence="2">Uncharacterized protein</fullName>
    </submittedName>
</protein>